<dbReference type="AlphaFoldDB" id="A0A667XDP0"/>
<dbReference type="PANTHER" id="PTHR45784:SF5">
    <property type="entry name" value="C-TYPE LECTIN DOMAIN FAMILY 20 MEMBER A-RELATED"/>
    <property type="match status" value="1"/>
</dbReference>
<reference evidence="2" key="3">
    <citation type="submission" date="2025-09" db="UniProtKB">
        <authorList>
            <consortium name="Ensembl"/>
        </authorList>
    </citation>
    <scope>IDENTIFICATION</scope>
</reference>
<dbReference type="Ensembl" id="ENSMMDT00005012577.1">
    <property type="protein sequence ID" value="ENSMMDP00005012213.1"/>
    <property type="gene ID" value="ENSMMDG00005006474.1"/>
</dbReference>
<dbReference type="Pfam" id="PF00059">
    <property type="entry name" value="Lectin_C"/>
    <property type="match status" value="1"/>
</dbReference>
<keyword evidence="3" id="KW-1185">Reference proteome</keyword>
<evidence type="ECO:0000313" key="2">
    <source>
        <dbReference type="Ensembl" id="ENSMMDP00005012213.1"/>
    </source>
</evidence>
<name>A0A667XDP0_9TELE</name>
<evidence type="ECO:0000259" key="1">
    <source>
        <dbReference type="PROSITE" id="PS50041"/>
    </source>
</evidence>
<accession>A0A667XDP0</accession>
<dbReference type="InterPro" id="IPR001304">
    <property type="entry name" value="C-type_lectin-like"/>
</dbReference>
<dbReference type="Proteomes" id="UP000472263">
    <property type="component" value="Chromosome 19"/>
</dbReference>
<dbReference type="PROSITE" id="PS50041">
    <property type="entry name" value="C_TYPE_LECTIN_2"/>
    <property type="match status" value="1"/>
</dbReference>
<protein>
    <recommendedName>
        <fullName evidence="1">C-type lectin domain-containing protein</fullName>
    </recommendedName>
</protein>
<organism evidence="2 3">
    <name type="scientific">Myripristis murdjan</name>
    <name type="common">pinecone soldierfish</name>
    <dbReference type="NCBI Taxonomy" id="586833"/>
    <lineage>
        <taxon>Eukaryota</taxon>
        <taxon>Metazoa</taxon>
        <taxon>Chordata</taxon>
        <taxon>Craniata</taxon>
        <taxon>Vertebrata</taxon>
        <taxon>Euteleostomi</taxon>
        <taxon>Actinopterygii</taxon>
        <taxon>Neopterygii</taxon>
        <taxon>Teleostei</taxon>
        <taxon>Neoteleostei</taxon>
        <taxon>Acanthomorphata</taxon>
        <taxon>Holocentriformes</taxon>
        <taxon>Holocentridae</taxon>
        <taxon>Myripristis</taxon>
    </lineage>
</organism>
<dbReference type="Gene3D" id="3.10.100.10">
    <property type="entry name" value="Mannose-Binding Protein A, subunit A"/>
    <property type="match status" value="1"/>
</dbReference>
<dbReference type="SUPFAM" id="SSF56436">
    <property type="entry name" value="C-type lectin-like"/>
    <property type="match status" value="1"/>
</dbReference>
<reference evidence="2" key="2">
    <citation type="submission" date="2025-08" db="UniProtKB">
        <authorList>
            <consortium name="Ensembl"/>
        </authorList>
    </citation>
    <scope>IDENTIFICATION</scope>
</reference>
<reference evidence="2" key="1">
    <citation type="submission" date="2019-06" db="EMBL/GenBank/DDBJ databases">
        <authorList>
            <consortium name="Wellcome Sanger Institute Data Sharing"/>
        </authorList>
    </citation>
    <scope>NUCLEOTIDE SEQUENCE [LARGE SCALE GENOMIC DNA]</scope>
</reference>
<proteinExistence type="predicted"/>
<dbReference type="InterPro" id="IPR016187">
    <property type="entry name" value="CTDL_fold"/>
</dbReference>
<dbReference type="GeneTree" id="ENSGT01040000242254"/>
<evidence type="ECO:0000313" key="3">
    <source>
        <dbReference type="Proteomes" id="UP000472263"/>
    </source>
</evidence>
<dbReference type="InterPro" id="IPR016186">
    <property type="entry name" value="C-type_lectin-like/link_sf"/>
</dbReference>
<feature type="domain" description="C-type lectin" evidence="1">
    <location>
        <begin position="1"/>
        <end position="87"/>
    </location>
</feature>
<dbReference type="PANTHER" id="PTHR45784">
    <property type="entry name" value="C-TYPE LECTIN DOMAIN FAMILY 20 MEMBER A-RELATED"/>
    <property type="match status" value="1"/>
</dbReference>
<dbReference type="InParanoid" id="A0A667XDP0"/>
<sequence length="119" mass="13793">MVTNENNFLVLSRDALQEAAGGAGQPASWMWLGLFRDQWKWSDHCRSSFRSWHTSQPNNDGVCTLYNPSGKKWYDRGCDSLHPFYCHLALLWCLFHNTLRKNIQKKYLLSSTGLQIVVK</sequence>